<feature type="transmembrane region" description="Helical" evidence="1">
    <location>
        <begin position="342"/>
        <end position="361"/>
    </location>
</feature>
<feature type="transmembrane region" description="Helical" evidence="1">
    <location>
        <begin position="559"/>
        <end position="588"/>
    </location>
</feature>
<reference evidence="3" key="1">
    <citation type="submission" date="2021-02" db="EMBL/GenBank/DDBJ databases">
        <authorList>
            <person name="Dougan E. K."/>
            <person name="Rhodes N."/>
            <person name="Thang M."/>
            <person name="Chan C."/>
        </authorList>
    </citation>
    <scope>NUCLEOTIDE SEQUENCE</scope>
</reference>
<feature type="transmembrane region" description="Helical" evidence="1">
    <location>
        <begin position="301"/>
        <end position="321"/>
    </location>
</feature>
<feature type="transmembrane region" description="Helical" evidence="1">
    <location>
        <begin position="533"/>
        <end position="553"/>
    </location>
</feature>
<dbReference type="Proteomes" id="UP000601435">
    <property type="component" value="Unassembled WGS sequence"/>
</dbReference>
<dbReference type="AlphaFoldDB" id="A0A812J0M5"/>
<evidence type="ECO:0000256" key="1">
    <source>
        <dbReference type="SAM" id="Phobius"/>
    </source>
</evidence>
<feature type="transmembrane region" description="Helical" evidence="1">
    <location>
        <begin position="232"/>
        <end position="250"/>
    </location>
</feature>
<keyword evidence="4" id="KW-1185">Reference proteome</keyword>
<evidence type="ECO:0000259" key="2">
    <source>
        <dbReference type="Pfam" id="PF05090"/>
    </source>
</evidence>
<evidence type="ECO:0000313" key="4">
    <source>
        <dbReference type="Proteomes" id="UP000601435"/>
    </source>
</evidence>
<name>A0A812J0M5_9DINO</name>
<dbReference type="GO" id="GO:0008488">
    <property type="term" value="F:gamma-glutamyl carboxylase activity"/>
    <property type="evidence" value="ECO:0007669"/>
    <property type="project" value="InterPro"/>
</dbReference>
<accession>A0A812J0M5</accession>
<protein>
    <recommendedName>
        <fullName evidence="2">HTTM domain-containing protein</fullName>
    </recommendedName>
</protein>
<organism evidence="3 4">
    <name type="scientific">Symbiodinium necroappetens</name>
    <dbReference type="NCBI Taxonomy" id="1628268"/>
    <lineage>
        <taxon>Eukaryota</taxon>
        <taxon>Sar</taxon>
        <taxon>Alveolata</taxon>
        <taxon>Dinophyceae</taxon>
        <taxon>Suessiales</taxon>
        <taxon>Symbiodiniaceae</taxon>
        <taxon>Symbiodinium</taxon>
    </lineage>
</organism>
<evidence type="ECO:0000313" key="3">
    <source>
        <dbReference type="EMBL" id="CAE7182253.1"/>
    </source>
</evidence>
<feature type="transmembrane region" description="Helical" evidence="1">
    <location>
        <begin position="191"/>
        <end position="212"/>
    </location>
</feature>
<sequence>MRVNISSERQTKPEKRLMKTAVPKHCRPAGITSATVGYYVLILLSSFWAALSGTDGGLGSEGSESEGRGSCSQVCQVLQGCVWQLLLGLATGYAGKENPQAAALVACLVSGAALGACQEGGEPKLALSVRGWTFPHALWICFAQFAIVFILQFRGAEGLELAWMLSLLAMMLSAYIAYVQLFLRTQTGMRYWILTACSTSLLVTLTLAYVQLLGKGEPSCFEDWEAFLALRFNRACAFGGAAFICIMYAFHELAPGCPIQRVTFLGIFICLLTPGLSAVLGRDLLYGPWGMFAGDKDDTKLTPFGYIVLALALPVALWMCARSAWPGSKLPGPEVMGMGWDHRGPSATLALVRILIAYWLVVNPDWGGETPIMMWYAPDQWPGGGVMTLVLVLALACLALGIFSPMAAALAAAGFCLGCTRDGFDPDCPTQHAAMVLLILAFTPCDECFSLKSVSERFLPGWCTRGRGGGSLWALSLLRLQMSLLYFWAGEFKAKISWVQGSTLYRDVAILDTSPLKGLWHFIFWTEPMRRSVTTVLACSALALELLLPFLLWSKSLHIYTVALAASMHFGMTLLAGQLGGFSQICWITLLGSLQDKRLEDLLQDPRNFAIGVLGGIALMACIGDAFEIHGEPYGTLDPAGQREADTLMVNEGF</sequence>
<dbReference type="PANTHER" id="PTHR12639">
    <property type="entry name" value="VITAMIN K-DEPENDENT GAMMA-CARBOXYLASE"/>
    <property type="match status" value="1"/>
</dbReference>
<feature type="transmembrane region" description="Helical" evidence="1">
    <location>
        <begin position="381"/>
        <end position="403"/>
    </location>
</feature>
<dbReference type="GO" id="GO:0019842">
    <property type="term" value="F:vitamin binding"/>
    <property type="evidence" value="ECO:0007669"/>
    <property type="project" value="TreeGrafter"/>
</dbReference>
<feature type="transmembrane region" description="Helical" evidence="1">
    <location>
        <begin position="262"/>
        <end position="281"/>
    </location>
</feature>
<dbReference type="InterPro" id="IPR053934">
    <property type="entry name" value="HTTM_dom"/>
</dbReference>
<dbReference type="OrthoDB" id="435880at2759"/>
<feature type="transmembrane region" description="Helical" evidence="1">
    <location>
        <begin position="29"/>
        <end position="51"/>
    </location>
</feature>
<feature type="transmembrane region" description="Helical" evidence="1">
    <location>
        <begin position="609"/>
        <end position="627"/>
    </location>
</feature>
<dbReference type="Pfam" id="PF05090">
    <property type="entry name" value="HTTM"/>
    <property type="match status" value="1"/>
</dbReference>
<keyword evidence="1" id="KW-0472">Membrane</keyword>
<dbReference type="EMBL" id="CAJNJA010004926">
    <property type="protein sequence ID" value="CAE7182253.1"/>
    <property type="molecule type" value="Genomic_DNA"/>
</dbReference>
<dbReference type="PANTHER" id="PTHR12639:SF7">
    <property type="entry name" value="HTTM DOMAIN-CONTAINING PROTEIN"/>
    <property type="match status" value="1"/>
</dbReference>
<feature type="transmembrane region" description="Helical" evidence="1">
    <location>
        <begin position="101"/>
        <end position="117"/>
    </location>
</feature>
<feature type="transmembrane region" description="Helical" evidence="1">
    <location>
        <begin position="161"/>
        <end position="179"/>
    </location>
</feature>
<dbReference type="InterPro" id="IPR007782">
    <property type="entry name" value="VKG_COase"/>
</dbReference>
<feature type="transmembrane region" description="Helical" evidence="1">
    <location>
        <begin position="137"/>
        <end position="155"/>
    </location>
</feature>
<keyword evidence="1" id="KW-0812">Transmembrane</keyword>
<comment type="caution">
    <text evidence="3">The sequence shown here is derived from an EMBL/GenBank/DDBJ whole genome shotgun (WGS) entry which is preliminary data.</text>
</comment>
<feature type="domain" description="HTTM" evidence="2">
    <location>
        <begin position="436"/>
        <end position="589"/>
    </location>
</feature>
<proteinExistence type="predicted"/>
<keyword evidence="1" id="KW-1133">Transmembrane helix</keyword>
<gene>
    <name evidence="3" type="ORF">SNEC2469_LOCUS743</name>
</gene>